<evidence type="ECO:0008006" key="8">
    <source>
        <dbReference type="Google" id="ProtNLM"/>
    </source>
</evidence>
<dbReference type="GO" id="GO:0016020">
    <property type="term" value="C:membrane"/>
    <property type="evidence" value="ECO:0007669"/>
    <property type="project" value="UniProtKB-SubCell"/>
</dbReference>
<dbReference type="GO" id="GO:0015179">
    <property type="term" value="F:L-amino acid transmembrane transporter activity"/>
    <property type="evidence" value="ECO:0007669"/>
    <property type="project" value="TreeGrafter"/>
</dbReference>
<protein>
    <recommendedName>
        <fullName evidence="8">B(0,+)-type amino acid transporter 1</fullName>
    </recommendedName>
</protein>
<comment type="caution">
    <text evidence="6">The sequence shown here is derived from an EMBL/GenBank/DDBJ whole genome shotgun (WGS) entry which is preliminary data.</text>
</comment>
<evidence type="ECO:0000313" key="6">
    <source>
        <dbReference type="EMBL" id="KAH3694701.1"/>
    </source>
</evidence>
<name>A0A9D4B9V4_DREPO</name>
<gene>
    <name evidence="6" type="ORF">DPMN_082142</name>
</gene>
<dbReference type="Proteomes" id="UP000828390">
    <property type="component" value="Unassembled WGS sequence"/>
</dbReference>
<keyword evidence="4 5" id="KW-0472">Membrane</keyword>
<comment type="subcellular location">
    <subcellularLocation>
        <location evidence="1">Membrane</location>
        <topology evidence="1">Multi-pass membrane protein</topology>
    </subcellularLocation>
</comment>
<evidence type="ECO:0000313" key="7">
    <source>
        <dbReference type="Proteomes" id="UP000828390"/>
    </source>
</evidence>
<evidence type="ECO:0000256" key="5">
    <source>
        <dbReference type="SAM" id="Phobius"/>
    </source>
</evidence>
<dbReference type="PANTHER" id="PTHR11785">
    <property type="entry name" value="AMINO ACID TRANSPORTER"/>
    <property type="match status" value="1"/>
</dbReference>
<organism evidence="6 7">
    <name type="scientific">Dreissena polymorpha</name>
    <name type="common">Zebra mussel</name>
    <name type="synonym">Mytilus polymorpha</name>
    <dbReference type="NCBI Taxonomy" id="45954"/>
    <lineage>
        <taxon>Eukaryota</taxon>
        <taxon>Metazoa</taxon>
        <taxon>Spiralia</taxon>
        <taxon>Lophotrochozoa</taxon>
        <taxon>Mollusca</taxon>
        <taxon>Bivalvia</taxon>
        <taxon>Autobranchia</taxon>
        <taxon>Heteroconchia</taxon>
        <taxon>Euheterodonta</taxon>
        <taxon>Imparidentia</taxon>
        <taxon>Neoheterodontei</taxon>
        <taxon>Myida</taxon>
        <taxon>Dreissenoidea</taxon>
        <taxon>Dreissenidae</taxon>
        <taxon>Dreissena</taxon>
    </lineage>
</organism>
<feature type="transmembrane region" description="Helical" evidence="5">
    <location>
        <begin position="194"/>
        <end position="212"/>
    </location>
</feature>
<sequence>MELTSASRYDADNAPAQTTNRTGVKQVHCYITGGRIRVKERIGLLGSMSFILGTVIGSGIFISPRGALLNSGSYGAALIVWAACGVMSIIIGLVYAELGVLLPKSGEDYSIIRSGFGDGPAFLCSWVSTAITNNGTKSLLALVFVDFLCATIFGKCKATDSLRKSIASIELLLIAITNSISVRCVTFLQSIFTLLKVAALVVITTGGFVYLMQGKVDNFDNAFAGTKTDVTSISLAVYSCMWAYTGYASLNDIVEEVVNPKEKGSHSDYNINDIGNVGIYFNKCGLFYI</sequence>
<keyword evidence="3 5" id="KW-1133">Transmembrane helix</keyword>
<evidence type="ECO:0000256" key="2">
    <source>
        <dbReference type="ARBA" id="ARBA00022692"/>
    </source>
</evidence>
<reference evidence="6" key="2">
    <citation type="submission" date="2020-11" db="EMBL/GenBank/DDBJ databases">
        <authorList>
            <person name="McCartney M.A."/>
            <person name="Auch B."/>
            <person name="Kono T."/>
            <person name="Mallez S."/>
            <person name="Becker A."/>
            <person name="Gohl D.M."/>
            <person name="Silverstein K.A.T."/>
            <person name="Koren S."/>
            <person name="Bechman K.B."/>
            <person name="Herman A."/>
            <person name="Abrahante J.E."/>
            <person name="Garbe J."/>
        </authorList>
    </citation>
    <scope>NUCLEOTIDE SEQUENCE</scope>
    <source>
        <strain evidence="6">Duluth1</strain>
        <tissue evidence="6">Whole animal</tissue>
    </source>
</reference>
<dbReference type="EMBL" id="JAIWYP010000016">
    <property type="protein sequence ID" value="KAH3694701.1"/>
    <property type="molecule type" value="Genomic_DNA"/>
</dbReference>
<keyword evidence="2 5" id="KW-0812">Transmembrane</keyword>
<evidence type="ECO:0000256" key="1">
    <source>
        <dbReference type="ARBA" id="ARBA00004141"/>
    </source>
</evidence>
<dbReference type="Gene3D" id="1.20.1740.10">
    <property type="entry name" value="Amino acid/polyamine transporter I"/>
    <property type="match status" value="1"/>
</dbReference>
<accession>A0A9D4B9V4</accession>
<evidence type="ECO:0000256" key="4">
    <source>
        <dbReference type="ARBA" id="ARBA00023136"/>
    </source>
</evidence>
<evidence type="ECO:0000256" key="3">
    <source>
        <dbReference type="ARBA" id="ARBA00022989"/>
    </source>
</evidence>
<dbReference type="Pfam" id="PF13520">
    <property type="entry name" value="AA_permease_2"/>
    <property type="match status" value="1"/>
</dbReference>
<keyword evidence="7" id="KW-1185">Reference proteome</keyword>
<reference evidence="6" key="1">
    <citation type="journal article" date="2019" name="bioRxiv">
        <title>The Genome of the Zebra Mussel, Dreissena polymorpha: A Resource for Invasive Species Research.</title>
        <authorList>
            <person name="McCartney M.A."/>
            <person name="Auch B."/>
            <person name="Kono T."/>
            <person name="Mallez S."/>
            <person name="Zhang Y."/>
            <person name="Obille A."/>
            <person name="Becker A."/>
            <person name="Abrahante J.E."/>
            <person name="Garbe J."/>
            <person name="Badalamenti J.P."/>
            <person name="Herman A."/>
            <person name="Mangelson H."/>
            <person name="Liachko I."/>
            <person name="Sullivan S."/>
            <person name="Sone E.D."/>
            <person name="Koren S."/>
            <person name="Silverstein K.A.T."/>
            <person name="Beckman K.B."/>
            <person name="Gohl D.M."/>
        </authorList>
    </citation>
    <scope>NUCLEOTIDE SEQUENCE</scope>
    <source>
        <strain evidence="6">Duluth1</strain>
        <tissue evidence="6">Whole animal</tissue>
    </source>
</reference>
<dbReference type="AlphaFoldDB" id="A0A9D4B9V4"/>
<dbReference type="PANTHER" id="PTHR11785:SF512">
    <property type="entry name" value="SOBREMESA, ISOFORM B"/>
    <property type="match status" value="1"/>
</dbReference>
<dbReference type="InterPro" id="IPR050598">
    <property type="entry name" value="AminoAcid_Transporter"/>
</dbReference>
<feature type="transmembrane region" description="Helical" evidence="5">
    <location>
        <begin position="42"/>
        <end position="62"/>
    </location>
</feature>
<proteinExistence type="predicted"/>
<dbReference type="InterPro" id="IPR002293">
    <property type="entry name" value="AA/rel_permease1"/>
</dbReference>
<feature type="transmembrane region" description="Helical" evidence="5">
    <location>
        <begin position="74"/>
        <end position="98"/>
    </location>
</feature>